<dbReference type="RefSeq" id="WP_302036738.1">
    <property type="nucleotide sequence ID" value="NZ_JAUKPO010000002.1"/>
</dbReference>
<keyword evidence="5 6" id="KW-0472">Membrane</keyword>
<reference evidence="8" key="1">
    <citation type="submission" date="2023-07" db="EMBL/GenBank/DDBJ databases">
        <title>The genome sequence of Rhodocytophaga aerolata KACC 12507.</title>
        <authorList>
            <person name="Zhang X."/>
        </authorList>
    </citation>
    <scope>NUCLEOTIDE SEQUENCE</scope>
    <source>
        <strain evidence="8">KACC 12507</strain>
    </source>
</reference>
<comment type="subcellular location">
    <subcellularLocation>
        <location evidence="1">Cell membrane</location>
        <topology evidence="1">Multi-pass membrane protein</topology>
    </subcellularLocation>
</comment>
<dbReference type="PANTHER" id="PTHR42920:SF5">
    <property type="entry name" value="EAMA DOMAIN-CONTAINING PROTEIN"/>
    <property type="match status" value="1"/>
</dbReference>
<dbReference type="Gene3D" id="1.10.3730.20">
    <property type="match status" value="1"/>
</dbReference>
<dbReference type="Pfam" id="PF00892">
    <property type="entry name" value="EamA"/>
    <property type="match status" value="2"/>
</dbReference>
<dbReference type="InterPro" id="IPR037185">
    <property type="entry name" value="EmrE-like"/>
</dbReference>
<feature type="transmembrane region" description="Helical" evidence="6">
    <location>
        <begin position="186"/>
        <end position="207"/>
    </location>
</feature>
<evidence type="ECO:0000256" key="6">
    <source>
        <dbReference type="SAM" id="Phobius"/>
    </source>
</evidence>
<feature type="domain" description="EamA" evidence="7">
    <location>
        <begin position="8"/>
        <end position="144"/>
    </location>
</feature>
<keyword evidence="9" id="KW-1185">Reference proteome</keyword>
<feature type="transmembrane region" description="Helical" evidence="6">
    <location>
        <begin position="78"/>
        <end position="98"/>
    </location>
</feature>
<comment type="caution">
    <text evidence="8">The sequence shown here is derived from an EMBL/GenBank/DDBJ whole genome shotgun (WGS) entry which is preliminary data.</text>
</comment>
<protein>
    <submittedName>
        <fullName evidence="8">DMT family transporter</fullName>
    </submittedName>
</protein>
<dbReference type="InterPro" id="IPR051258">
    <property type="entry name" value="Diverse_Substrate_Transporter"/>
</dbReference>
<gene>
    <name evidence="8" type="ORF">Q0590_06740</name>
</gene>
<evidence type="ECO:0000256" key="5">
    <source>
        <dbReference type="ARBA" id="ARBA00023136"/>
    </source>
</evidence>
<proteinExistence type="predicted"/>
<evidence type="ECO:0000256" key="4">
    <source>
        <dbReference type="ARBA" id="ARBA00022989"/>
    </source>
</evidence>
<feature type="transmembrane region" description="Helical" evidence="6">
    <location>
        <begin position="129"/>
        <end position="149"/>
    </location>
</feature>
<accession>A0ABT8R1G9</accession>
<feature type="transmembrane region" description="Helical" evidence="6">
    <location>
        <begin position="104"/>
        <end position="122"/>
    </location>
</feature>
<dbReference type="PANTHER" id="PTHR42920">
    <property type="entry name" value="OS03G0707200 PROTEIN-RELATED"/>
    <property type="match status" value="1"/>
</dbReference>
<keyword evidence="3 6" id="KW-0812">Transmembrane</keyword>
<dbReference type="InterPro" id="IPR000620">
    <property type="entry name" value="EamA_dom"/>
</dbReference>
<evidence type="ECO:0000256" key="2">
    <source>
        <dbReference type="ARBA" id="ARBA00022475"/>
    </source>
</evidence>
<keyword evidence="4 6" id="KW-1133">Transmembrane helix</keyword>
<dbReference type="EMBL" id="JAUKPO010000002">
    <property type="protein sequence ID" value="MDO1445941.1"/>
    <property type="molecule type" value="Genomic_DNA"/>
</dbReference>
<feature type="transmembrane region" description="Helical" evidence="6">
    <location>
        <begin position="39"/>
        <end position="58"/>
    </location>
</feature>
<evidence type="ECO:0000256" key="1">
    <source>
        <dbReference type="ARBA" id="ARBA00004651"/>
    </source>
</evidence>
<feature type="transmembrane region" description="Helical" evidence="6">
    <location>
        <begin position="275"/>
        <end position="293"/>
    </location>
</feature>
<sequence>MRSTSVVGSILVFVAAICFSAKAIMIKLAFNYQIDPLSLLFLRMVFSLPFFIGIPLLLQKQKPQTAPTTADYLKLGMLGILGYYASSMLDFLGLQYVTAGLERLILFVYPTIVAILLFVFFNKSIGRKGIIALILTYAGILLVFLNGHSPQQPHMYKGALLIFASACTYALYLVGSSRLIPKFGSVRYTGYVMMVSCASVIVHFLFLQTGSILQYPMPVYVLGISIALISTVFPTFMISEGIKMIGAGKAAIIGSVGPVATIILGYLVLHEPITWNEIFGTGLVLTGVLLVSADK</sequence>
<evidence type="ECO:0000256" key="3">
    <source>
        <dbReference type="ARBA" id="ARBA00022692"/>
    </source>
</evidence>
<evidence type="ECO:0000259" key="7">
    <source>
        <dbReference type="Pfam" id="PF00892"/>
    </source>
</evidence>
<organism evidence="8 9">
    <name type="scientific">Rhodocytophaga aerolata</name>
    <dbReference type="NCBI Taxonomy" id="455078"/>
    <lineage>
        <taxon>Bacteria</taxon>
        <taxon>Pseudomonadati</taxon>
        <taxon>Bacteroidota</taxon>
        <taxon>Cytophagia</taxon>
        <taxon>Cytophagales</taxon>
        <taxon>Rhodocytophagaceae</taxon>
        <taxon>Rhodocytophaga</taxon>
    </lineage>
</organism>
<keyword evidence="2" id="KW-1003">Cell membrane</keyword>
<dbReference type="SUPFAM" id="SSF103481">
    <property type="entry name" value="Multidrug resistance efflux transporter EmrE"/>
    <property type="match status" value="2"/>
</dbReference>
<feature type="transmembrane region" description="Helical" evidence="6">
    <location>
        <begin position="219"/>
        <end position="238"/>
    </location>
</feature>
<feature type="transmembrane region" description="Helical" evidence="6">
    <location>
        <begin position="250"/>
        <end position="269"/>
    </location>
</feature>
<feature type="transmembrane region" description="Helical" evidence="6">
    <location>
        <begin position="155"/>
        <end position="174"/>
    </location>
</feature>
<evidence type="ECO:0000313" key="8">
    <source>
        <dbReference type="EMBL" id="MDO1445941.1"/>
    </source>
</evidence>
<evidence type="ECO:0000313" key="9">
    <source>
        <dbReference type="Proteomes" id="UP001168528"/>
    </source>
</evidence>
<feature type="domain" description="EamA" evidence="7">
    <location>
        <begin position="157"/>
        <end position="292"/>
    </location>
</feature>
<name>A0ABT8R1G9_9BACT</name>
<dbReference type="Proteomes" id="UP001168528">
    <property type="component" value="Unassembled WGS sequence"/>
</dbReference>